<proteinExistence type="predicted"/>
<evidence type="ECO:0008006" key="4">
    <source>
        <dbReference type="Google" id="ProtNLM"/>
    </source>
</evidence>
<feature type="signal peptide" evidence="1">
    <location>
        <begin position="1"/>
        <end position="18"/>
    </location>
</feature>
<accession>A0A3P7PI38</accession>
<dbReference type="EMBL" id="UYRV01104490">
    <property type="protein sequence ID" value="VDN19589.1"/>
    <property type="molecule type" value="Genomic_DNA"/>
</dbReference>
<reference evidence="2 3" key="1">
    <citation type="submission" date="2018-11" db="EMBL/GenBank/DDBJ databases">
        <authorList>
            <consortium name="Pathogen Informatics"/>
        </authorList>
    </citation>
    <scope>NUCLEOTIDE SEQUENCE [LARGE SCALE GENOMIC DNA]</scope>
</reference>
<sequence>MKCSALFLLVIQVGSVSSCVFDKVEKMSVALIYETILDKNECFAACYNNKNCIALAYYERIIQSEQ</sequence>
<name>A0A3P7PI38_CYLGO</name>
<evidence type="ECO:0000256" key="1">
    <source>
        <dbReference type="SAM" id="SignalP"/>
    </source>
</evidence>
<evidence type="ECO:0000313" key="2">
    <source>
        <dbReference type="EMBL" id="VDN19589.1"/>
    </source>
</evidence>
<dbReference type="OrthoDB" id="10417880at2759"/>
<feature type="chain" id="PRO_5018281650" description="Apple domain-containing protein" evidence="1">
    <location>
        <begin position="19"/>
        <end position="66"/>
    </location>
</feature>
<keyword evidence="1" id="KW-0732">Signal</keyword>
<organism evidence="2 3">
    <name type="scientific">Cylicostephanus goldi</name>
    <name type="common">Nematode worm</name>
    <dbReference type="NCBI Taxonomy" id="71465"/>
    <lineage>
        <taxon>Eukaryota</taxon>
        <taxon>Metazoa</taxon>
        <taxon>Ecdysozoa</taxon>
        <taxon>Nematoda</taxon>
        <taxon>Chromadorea</taxon>
        <taxon>Rhabditida</taxon>
        <taxon>Rhabditina</taxon>
        <taxon>Rhabditomorpha</taxon>
        <taxon>Strongyloidea</taxon>
        <taxon>Strongylidae</taxon>
        <taxon>Cylicostephanus</taxon>
    </lineage>
</organism>
<dbReference type="PROSITE" id="PS51257">
    <property type="entry name" value="PROKAR_LIPOPROTEIN"/>
    <property type="match status" value="1"/>
</dbReference>
<dbReference type="Proteomes" id="UP000271889">
    <property type="component" value="Unassembled WGS sequence"/>
</dbReference>
<dbReference type="AlphaFoldDB" id="A0A3P7PI38"/>
<evidence type="ECO:0000313" key="3">
    <source>
        <dbReference type="Proteomes" id="UP000271889"/>
    </source>
</evidence>
<gene>
    <name evidence="2" type="ORF">CGOC_LOCUS8605</name>
</gene>
<keyword evidence="3" id="KW-1185">Reference proteome</keyword>
<protein>
    <recommendedName>
        <fullName evidence="4">Apple domain-containing protein</fullName>
    </recommendedName>
</protein>